<dbReference type="InterPro" id="IPR000718">
    <property type="entry name" value="Peptidase_M13"/>
</dbReference>
<dbReference type="OMA" id="HIWLKSQ"/>
<evidence type="ECO:0000256" key="4">
    <source>
        <dbReference type="ARBA" id="ARBA00022801"/>
    </source>
</evidence>
<dbReference type="InterPro" id="IPR042089">
    <property type="entry name" value="Peptidase_M13_dom_2"/>
</dbReference>
<keyword evidence="4" id="KW-0378">Hydrolase</keyword>
<dbReference type="GeneTree" id="ENSGT00940000157313"/>
<dbReference type="InterPro" id="IPR024079">
    <property type="entry name" value="MetalloPept_cat_dom_sf"/>
</dbReference>
<keyword evidence="10" id="KW-1185">Reference proteome</keyword>
<organism evidence="9 10">
    <name type="scientific">Ciona savignyi</name>
    <name type="common">Pacific transparent sea squirt</name>
    <dbReference type="NCBI Taxonomy" id="51511"/>
    <lineage>
        <taxon>Eukaryota</taxon>
        <taxon>Metazoa</taxon>
        <taxon>Chordata</taxon>
        <taxon>Tunicata</taxon>
        <taxon>Ascidiacea</taxon>
        <taxon>Phlebobranchia</taxon>
        <taxon>Cionidae</taxon>
        <taxon>Ciona</taxon>
    </lineage>
</organism>
<accession>H2ZN78</accession>
<evidence type="ECO:0000259" key="8">
    <source>
        <dbReference type="Pfam" id="PF05649"/>
    </source>
</evidence>
<sequence>MDRAAEKCTLGHSTFNASVCMTPGCVATAAYYLNKMDFSVNPCDDFYDYSCGRWFKETKIPAAKGHFLTFIQLSVIVSIRMLLVMQLAKPITANEGSAVTKAKIAYKACMDTVTINRLDSTPLLNFLKGDLVWPIIEPSWTTSDFDLEATLATLRGRYNNQVLTKILAKRTAGTHILESTQCVFPSMVINMNPLFFITNLLYLLLQKLNAYYSLFRDVAVMLGADRNMANRDVADVKAFEKKLAYHKKYDMDYFSLKTIDELADELPGIDWLRLFKLMIKSHPINGYTMVEVWNTPFLENMIKLIQNTDKRTLQNYMVWRIVKHRILNLSKRFMNRYAKYKRVMYGTTVLETREYKCSNQLIFTMKGPTGKLFIDKYFTPAKKRVANILFNNIRKGFLQLLQTEVNWMDAKTKDYAKRKALAIKANFGYNPRYYKNITYIDNELKDVSISAKDYFGNTVRTLTQIAQNKFAKIGKHYNKHVYSFITSPTTVNAFYSPRYNQITMPAGELQYPFYWGDQFPQMFQYGAVGTILGHELTHAFDNTGRKYGIHGQLYQWWSPKSLNEFNKRTQCMANQYDKYFWRIAGSYLDGHKTLGENIADNGGIRESYAGYHIWLKSQNLTGEELEPSTGLTNNQMFFIGFANVRCGKYNHAGAVSIKVRDVHSPGRFRVIGSLQNFDKFSDAFKCPLGSRMNQNTNA</sequence>
<feature type="domain" description="Peptidase M13 N-terminal" evidence="8">
    <location>
        <begin position="42"/>
        <end position="429"/>
    </location>
</feature>
<keyword evidence="6" id="KW-0482">Metalloprotease</keyword>
<feature type="domain" description="Peptidase M13 C-terminal" evidence="7">
    <location>
        <begin position="492"/>
        <end position="696"/>
    </location>
</feature>
<evidence type="ECO:0000259" key="7">
    <source>
        <dbReference type="Pfam" id="PF01431"/>
    </source>
</evidence>
<evidence type="ECO:0000256" key="2">
    <source>
        <dbReference type="ARBA" id="ARBA00022670"/>
    </source>
</evidence>
<evidence type="ECO:0000313" key="10">
    <source>
        <dbReference type="Proteomes" id="UP000007875"/>
    </source>
</evidence>
<dbReference type="AlphaFoldDB" id="H2ZN78"/>
<dbReference type="Pfam" id="PF05649">
    <property type="entry name" value="Peptidase_M13_N"/>
    <property type="match status" value="1"/>
</dbReference>
<dbReference type="PANTHER" id="PTHR11733:SF133">
    <property type="entry name" value="PHOSPHATE-REGULATING NEUTRAL ENDOPEPTIDASE PHEX"/>
    <property type="match status" value="1"/>
</dbReference>
<dbReference type="InterPro" id="IPR008753">
    <property type="entry name" value="Peptidase_M13_N"/>
</dbReference>
<dbReference type="PRINTS" id="PR00786">
    <property type="entry name" value="NEPRILYSIN"/>
</dbReference>
<reference evidence="10" key="1">
    <citation type="submission" date="2003-08" db="EMBL/GenBank/DDBJ databases">
        <authorList>
            <person name="Birren B."/>
            <person name="Nusbaum C."/>
            <person name="Abebe A."/>
            <person name="Abouelleil A."/>
            <person name="Adekoya E."/>
            <person name="Ait-zahra M."/>
            <person name="Allen N."/>
            <person name="Allen T."/>
            <person name="An P."/>
            <person name="Anderson M."/>
            <person name="Anderson S."/>
            <person name="Arachchi H."/>
            <person name="Armbruster J."/>
            <person name="Bachantsang P."/>
            <person name="Baldwin J."/>
            <person name="Barry A."/>
            <person name="Bayul T."/>
            <person name="Blitshsteyn B."/>
            <person name="Bloom T."/>
            <person name="Blye J."/>
            <person name="Boguslavskiy L."/>
            <person name="Borowsky M."/>
            <person name="Boukhgalter B."/>
            <person name="Brunache A."/>
            <person name="Butler J."/>
            <person name="Calixte N."/>
            <person name="Calvo S."/>
            <person name="Camarata J."/>
            <person name="Campo K."/>
            <person name="Chang J."/>
            <person name="Cheshatsang Y."/>
            <person name="Citroen M."/>
            <person name="Collymore A."/>
            <person name="Considine T."/>
            <person name="Cook A."/>
            <person name="Cooke P."/>
            <person name="Corum B."/>
            <person name="Cuomo C."/>
            <person name="David R."/>
            <person name="Dawoe T."/>
            <person name="Degray S."/>
            <person name="Dodge S."/>
            <person name="Dooley K."/>
            <person name="Dorje P."/>
            <person name="Dorjee K."/>
            <person name="Dorris L."/>
            <person name="Duffey N."/>
            <person name="Dupes A."/>
            <person name="Elkins T."/>
            <person name="Engels R."/>
            <person name="Erickson J."/>
            <person name="Farina A."/>
            <person name="Faro S."/>
            <person name="Ferreira P."/>
            <person name="Fischer H."/>
            <person name="Fitzgerald M."/>
            <person name="Foley K."/>
            <person name="Gage D."/>
            <person name="Galagan J."/>
            <person name="Gearin G."/>
            <person name="Gnerre S."/>
            <person name="Gnirke A."/>
            <person name="Goyette A."/>
            <person name="Graham J."/>
            <person name="Grandbois E."/>
            <person name="Gyaltsen K."/>
            <person name="Hafez N."/>
            <person name="Hagopian D."/>
            <person name="Hagos B."/>
            <person name="Hall J."/>
            <person name="Hatcher B."/>
            <person name="Heller A."/>
            <person name="Higgins H."/>
            <person name="Honan T."/>
            <person name="Horn A."/>
            <person name="Houde N."/>
            <person name="Hughes L."/>
            <person name="Hulme W."/>
            <person name="Husby E."/>
            <person name="Iliev I."/>
            <person name="Jaffe D."/>
            <person name="Jones C."/>
            <person name="Kamal M."/>
            <person name="Kamat A."/>
            <person name="Kamvysselis M."/>
            <person name="Karlsson E."/>
            <person name="Kells C."/>
            <person name="Kieu A."/>
            <person name="Kisner P."/>
            <person name="Kodira C."/>
            <person name="Kulbokas E."/>
            <person name="Labutti K."/>
            <person name="Lama D."/>
            <person name="Landers T."/>
            <person name="Leger J."/>
            <person name="Levine S."/>
            <person name="Lewis D."/>
            <person name="Lewis T."/>
            <person name="Lindblad-toh K."/>
            <person name="Liu X."/>
            <person name="Lokyitsang T."/>
            <person name="Lokyitsang Y."/>
            <person name="Lucien O."/>
            <person name="Lui A."/>
            <person name="Ma L.J."/>
            <person name="Mabbitt R."/>
            <person name="Macdonald J."/>
            <person name="Maclean C."/>
            <person name="Major J."/>
            <person name="Manning J."/>
            <person name="Marabella R."/>
            <person name="Maru K."/>
            <person name="Matthews C."/>
            <person name="Mauceli E."/>
            <person name="Mccarthy M."/>
            <person name="Mcdonough S."/>
            <person name="Mcghee T."/>
            <person name="Meldrim J."/>
            <person name="Meneus L."/>
            <person name="Mesirov J."/>
            <person name="Mihalev A."/>
            <person name="Mihova T."/>
            <person name="Mikkelsen T."/>
            <person name="Mlenga V."/>
            <person name="Moru K."/>
            <person name="Mozes J."/>
            <person name="Mulrain L."/>
            <person name="Munson G."/>
            <person name="Naylor J."/>
            <person name="Newes C."/>
            <person name="Nguyen C."/>
            <person name="Nguyen N."/>
            <person name="Nguyen T."/>
            <person name="Nicol R."/>
            <person name="Nielsen C."/>
            <person name="Nizzari M."/>
            <person name="Norbu C."/>
            <person name="Norbu N."/>
            <person name="O'donnell P."/>
            <person name="Okoawo O."/>
            <person name="O'leary S."/>
            <person name="Omotosho B."/>
            <person name="O'neill K."/>
            <person name="Osman S."/>
            <person name="Parker S."/>
            <person name="Perrin D."/>
            <person name="Phunkhang P."/>
            <person name="Piqani B."/>
            <person name="Purcell S."/>
            <person name="Rachupka T."/>
            <person name="Ramasamy U."/>
            <person name="Rameau R."/>
            <person name="Ray V."/>
            <person name="Raymond C."/>
            <person name="Retta R."/>
            <person name="Richardson S."/>
            <person name="Rise C."/>
            <person name="Rodriguez J."/>
            <person name="Rogers J."/>
            <person name="Rogov P."/>
            <person name="Rutman M."/>
            <person name="Schupbach R."/>
            <person name="Seaman C."/>
            <person name="Settipalli S."/>
            <person name="Sharpe T."/>
            <person name="Sheridan J."/>
            <person name="Sherpa N."/>
            <person name="Shi J."/>
            <person name="Smirnov S."/>
            <person name="Smith C."/>
            <person name="Sougnez C."/>
            <person name="Spencer B."/>
            <person name="Stalker J."/>
            <person name="Stange-thomann N."/>
            <person name="Stavropoulos S."/>
            <person name="Stetson K."/>
            <person name="Stone C."/>
            <person name="Stone S."/>
            <person name="Stubbs M."/>
            <person name="Talamas J."/>
            <person name="Tchuinga P."/>
            <person name="Tenzing P."/>
            <person name="Tesfaye S."/>
            <person name="Theodore J."/>
            <person name="Thoulutsang Y."/>
            <person name="Topham K."/>
            <person name="Towey S."/>
            <person name="Tsamla T."/>
            <person name="Tsomo N."/>
            <person name="Vallee D."/>
            <person name="Vassiliev H."/>
            <person name="Venkataraman V."/>
            <person name="Vinson J."/>
            <person name="Vo A."/>
            <person name="Wade C."/>
            <person name="Wang S."/>
            <person name="Wangchuk T."/>
            <person name="Wangdi T."/>
            <person name="Whittaker C."/>
            <person name="Wilkinson J."/>
            <person name="Wu Y."/>
            <person name="Wyman D."/>
            <person name="Yadav S."/>
            <person name="Yang S."/>
            <person name="Yang X."/>
            <person name="Yeager S."/>
            <person name="Yee E."/>
            <person name="Young G."/>
            <person name="Zainoun J."/>
            <person name="Zembeck L."/>
            <person name="Zimmer A."/>
            <person name="Zody M."/>
            <person name="Lander E."/>
        </authorList>
    </citation>
    <scope>NUCLEOTIDE SEQUENCE [LARGE SCALE GENOMIC DNA]</scope>
</reference>
<name>H2ZN78_CIOSA</name>
<evidence type="ECO:0000256" key="5">
    <source>
        <dbReference type="ARBA" id="ARBA00022833"/>
    </source>
</evidence>
<reference evidence="9" key="2">
    <citation type="submission" date="2025-08" db="UniProtKB">
        <authorList>
            <consortium name="Ensembl"/>
        </authorList>
    </citation>
    <scope>IDENTIFICATION</scope>
</reference>
<evidence type="ECO:0008006" key="11">
    <source>
        <dbReference type="Google" id="ProtNLM"/>
    </source>
</evidence>
<dbReference type="Pfam" id="PF01431">
    <property type="entry name" value="Peptidase_M13"/>
    <property type="match status" value="1"/>
</dbReference>
<protein>
    <recommendedName>
        <fullName evidence="11">Peptidase M13 C-terminal domain-containing protein</fullName>
    </recommendedName>
</protein>
<evidence type="ECO:0000256" key="1">
    <source>
        <dbReference type="ARBA" id="ARBA00001947"/>
    </source>
</evidence>
<dbReference type="PROSITE" id="PS51885">
    <property type="entry name" value="NEPRILYSIN"/>
    <property type="match status" value="1"/>
</dbReference>
<dbReference type="eggNOG" id="KOG3624">
    <property type="taxonomic scope" value="Eukaryota"/>
</dbReference>
<evidence type="ECO:0000256" key="6">
    <source>
        <dbReference type="ARBA" id="ARBA00023049"/>
    </source>
</evidence>
<dbReference type="Gene3D" id="1.10.1380.10">
    <property type="entry name" value="Neutral endopeptidase , domain2"/>
    <property type="match status" value="1"/>
</dbReference>
<keyword evidence="5" id="KW-0862">Zinc</keyword>
<comment type="cofactor">
    <cofactor evidence="1">
        <name>Zn(2+)</name>
        <dbReference type="ChEBI" id="CHEBI:29105"/>
    </cofactor>
</comment>
<dbReference type="GO" id="GO:0016485">
    <property type="term" value="P:protein processing"/>
    <property type="evidence" value="ECO:0007669"/>
    <property type="project" value="TreeGrafter"/>
</dbReference>
<dbReference type="GO" id="GO:0046872">
    <property type="term" value="F:metal ion binding"/>
    <property type="evidence" value="ECO:0007669"/>
    <property type="project" value="UniProtKB-KW"/>
</dbReference>
<dbReference type="GO" id="GO:0004222">
    <property type="term" value="F:metalloendopeptidase activity"/>
    <property type="evidence" value="ECO:0007669"/>
    <property type="project" value="InterPro"/>
</dbReference>
<dbReference type="CDD" id="cd08662">
    <property type="entry name" value="M13"/>
    <property type="match status" value="1"/>
</dbReference>
<keyword evidence="2" id="KW-0645">Protease</keyword>
<dbReference type="PANTHER" id="PTHR11733">
    <property type="entry name" value="ZINC METALLOPROTEASE FAMILY M13 NEPRILYSIN-RELATED"/>
    <property type="match status" value="1"/>
</dbReference>
<dbReference type="Ensembl" id="ENSCSAVT00000019251.1">
    <property type="protein sequence ID" value="ENSCSAVP00000019044.1"/>
    <property type="gene ID" value="ENSCSAVG00000011179.1"/>
</dbReference>
<dbReference type="Gene3D" id="3.40.390.10">
    <property type="entry name" value="Collagenase (Catalytic Domain)"/>
    <property type="match status" value="1"/>
</dbReference>
<proteinExistence type="predicted"/>
<dbReference type="Proteomes" id="UP000007875">
    <property type="component" value="Unassembled WGS sequence"/>
</dbReference>
<dbReference type="InterPro" id="IPR018497">
    <property type="entry name" value="Peptidase_M13_C"/>
</dbReference>
<dbReference type="SUPFAM" id="SSF55486">
    <property type="entry name" value="Metalloproteases ('zincins'), catalytic domain"/>
    <property type="match status" value="1"/>
</dbReference>
<dbReference type="InParanoid" id="H2ZN78"/>
<dbReference type="GO" id="GO:0005886">
    <property type="term" value="C:plasma membrane"/>
    <property type="evidence" value="ECO:0007669"/>
    <property type="project" value="TreeGrafter"/>
</dbReference>
<keyword evidence="3" id="KW-0479">Metal-binding</keyword>
<evidence type="ECO:0000313" key="9">
    <source>
        <dbReference type="Ensembl" id="ENSCSAVP00000019044.1"/>
    </source>
</evidence>
<evidence type="ECO:0000256" key="3">
    <source>
        <dbReference type="ARBA" id="ARBA00022723"/>
    </source>
</evidence>
<reference evidence="9" key="3">
    <citation type="submission" date="2025-09" db="UniProtKB">
        <authorList>
            <consortium name="Ensembl"/>
        </authorList>
    </citation>
    <scope>IDENTIFICATION</scope>
</reference>
<dbReference type="STRING" id="51511.ENSCSAVP00000019044"/>